<dbReference type="SUPFAM" id="SSF57938">
    <property type="entry name" value="DnaJ/Hsp40 cysteine-rich domain"/>
    <property type="match status" value="1"/>
</dbReference>
<proteinExistence type="predicted"/>
<name>A0ABT1JQG6_ACTCY</name>
<dbReference type="InterPro" id="IPR036410">
    <property type="entry name" value="HSP_DnaJ_Cys-rich_dom_sf"/>
</dbReference>
<organism evidence="1 2">
    <name type="scientific">Actinoalloteichus caeruleus DSM 43889</name>
    <dbReference type="NCBI Taxonomy" id="1120930"/>
    <lineage>
        <taxon>Bacteria</taxon>
        <taxon>Bacillati</taxon>
        <taxon>Actinomycetota</taxon>
        <taxon>Actinomycetes</taxon>
        <taxon>Pseudonocardiales</taxon>
        <taxon>Pseudonocardiaceae</taxon>
        <taxon>Actinoalloteichus</taxon>
        <taxon>Actinoalloteichus cyanogriseus</taxon>
    </lineage>
</organism>
<evidence type="ECO:0000313" key="2">
    <source>
        <dbReference type="Proteomes" id="UP000791080"/>
    </source>
</evidence>
<accession>A0ABT1JQG6</accession>
<reference evidence="1 2" key="1">
    <citation type="submission" date="2022-06" db="EMBL/GenBank/DDBJ databases">
        <title>Genomic Encyclopedia of Type Strains, Phase I: the one thousand microbial genomes (KMG-I) project.</title>
        <authorList>
            <person name="Kyrpides N."/>
        </authorList>
    </citation>
    <scope>NUCLEOTIDE SEQUENCE [LARGE SCALE GENOMIC DNA]</scope>
    <source>
        <strain evidence="1 2">DSM 43889</strain>
    </source>
</reference>
<dbReference type="Proteomes" id="UP000791080">
    <property type="component" value="Unassembled WGS sequence"/>
</dbReference>
<gene>
    <name evidence="1" type="ORF">G443_004651</name>
</gene>
<protein>
    <submittedName>
        <fullName evidence="1">Uncharacterized protein</fullName>
    </submittedName>
</protein>
<dbReference type="EMBL" id="AUBJ02000001">
    <property type="protein sequence ID" value="MCP2334381.1"/>
    <property type="molecule type" value="Genomic_DNA"/>
</dbReference>
<keyword evidence="2" id="KW-1185">Reference proteome</keyword>
<sequence>MLIGLKSGCPNCHGTGMDPLDATSLCPTCRGLSEEVEGRLSTGSSPVPLPLVVERARNHRHSPWRRWT</sequence>
<dbReference type="RefSeq" id="WP_155886221.1">
    <property type="nucleotide sequence ID" value="NZ_AUBJ02000001.1"/>
</dbReference>
<comment type="caution">
    <text evidence="1">The sequence shown here is derived from an EMBL/GenBank/DDBJ whole genome shotgun (WGS) entry which is preliminary data.</text>
</comment>
<evidence type="ECO:0000313" key="1">
    <source>
        <dbReference type="EMBL" id="MCP2334381.1"/>
    </source>
</evidence>